<dbReference type="SMART" id="SM00903">
    <property type="entry name" value="Flavin_Reduct"/>
    <property type="match status" value="1"/>
</dbReference>
<keyword evidence="5" id="KW-1185">Reference proteome</keyword>
<feature type="domain" description="Flavin reductase like" evidence="3">
    <location>
        <begin position="21"/>
        <end position="168"/>
    </location>
</feature>
<comment type="similarity">
    <text evidence="1">Belongs to the non-flavoprotein flavin reductase family.</text>
</comment>
<gene>
    <name evidence="4" type="ORF">MCEL_31730</name>
</gene>
<dbReference type="InterPro" id="IPR002563">
    <property type="entry name" value="Flavin_Rdtase-like_dom"/>
</dbReference>
<dbReference type="Pfam" id="PF01613">
    <property type="entry name" value="Flavin_Reduct"/>
    <property type="match status" value="1"/>
</dbReference>
<accession>A0A7I7RJW8</accession>
<dbReference type="GO" id="GO:0010181">
    <property type="term" value="F:FMN binding"/>
    <property type="evidence" value="ECO:0007669"/>
    <property type="project" value="InterPro"/>
</dbReference>
<dbReference type="AlphaFoldDB" id="A0A7I7RJW8"/>
<evidence type="ECO:0000313" key="4">
    <source>
        <dbReference type="EMBL" id="BBY44878.1"/>
    </source>
</evidence>
<sequence>MGTDILQAMSESGSGAFEAVVGRLDYPMFLVTTRGGNDSAGCLVGFASQTSINPARFMIGLSKKNHTFRVAQNATHLAVHVVARRHLSLAELFGSETGDQINKFDRCAWHSGPEGLPVLDDADAWFIGAIRRRFDLGDHVGHLLEPVAGESPDALEDWITFADVRGLTPGHEA</sequence>
<dbReference type="InterPro" id="IPR012349">
    <property type="entry name" value="Split_barrel_FMN-bd"/>
</dbReference>
<reference evidence="4 5" key="1">
    <citation type="journal article" date="2019" name="Emerg. Microbes Infect.">
        <title>Comprehensive subspecies identification of 175 nontuberculous mycobacteria species based on 7547 genomic profiles.</title>
        <authorList>
            <person name="Matsumoto Y."/>
            <person name="Kinjo T."/>
            <person name="Motooka D."/>
            <person name="Nabeya D."/>
            <person name="Jung N."/>
            <person name="Uechi K."/>
            <person name="Horii T."/>
            <person name="Iida T."/>
            <person name="Fujita J."/>
            <person name="Nakamura S."/>
        </authorList>
    </citation>
    <scope>NUCLEOTIDE SEQUENCE [LARGE SCALE GENOMIC DNA]</scope>
    <source>
        <strain evidence="4 5">JCM 18439</strain>
    </source>
</reference>
<keyword evidence="2" id="KW-0560">Oxidoreductase</keyword>
<protein>
    <submittedName>
        <fullName evidence="4">Putative oxidoreductase</fullName>
    </submittedName>
</protein>
<dbReference type="GO" id="GO:0042602">
    <property type="term" value="F:riboflavin reductase (NADPH) activity"/>
    <property type="evidence" value="ECO:0007669"/>
    <property type="project" value="TreeGrafter"/>
</dbReference>
<evidence type="ECO:0000313" key="5">
    <source>
        <dbReference type="Proteomes" id="UP000466431"/>
    </source>
</evidence>
<dbReference type="EMBL" id="AP022591">
    <property type="protein sequence ID" value="BBY44878.1"/>
    <property type="molecule type" value="Genomic_DNA"/>
</dbReference>
<dbReference type="SUPFAM" id="SSF50475">
    <property type="entry name" value="FMN-binding split barrel"/>
    <property type="match status" value="1"/>
</dbReference>
<dbReference type="PANTHER" id="PTHR30466:SF15">
    <property type="entry name" value="POSSIBLE OXIDOREDUCTASE"/>
    <property type="match status" value="1"/>
</dbReference>
<dbReference type="PANTHER" id="PTHR30466">
    <property type="entry name" value="FLAVIN REDUCTASE"/>
    <property type="match status" value="1"/>
</dbReference>
<name>A0A7I7RJW8_MYCCF</name>
<dbReference type="InterPro" id="IPR050268">
    <property type="entry name" value="NADH-dep_flavin_reductase"/>
</dbReference>
<evidence type="ECO:0000256" key="1">
    <source>
        <dbReference type="ARBA" id="ARBA00008898"/>
    </source>
</evidence>
<evidence type="ECO:0000256" key="2">
    <source>
        <dbReference type="ARBA" id="ARBA00023002"/>
    </source>
</evidence>
<dbReference type="Gene3D" id="2.30.110.10">
    <property type="entry name" value="Electron Transport, Fmn-binding Protein, Chain A"/>
    <property type="match status" value="1"/>
</dbReference>
<dbReference type="KEGG" id="mcee:MCEL_31730"/>
<dbReference type="Proteomes" id="UP000466431">
    <property type="component" value="Chromosome"/>
</dbReference>
<evidence type="ECO:0000259" key="3">
    <source>
        <dbReference type="SMART" id="SM00903"/>
    </source>
</evidence>
<proteinExistence type="inferred from homology"/>
<organism evidence="4 5">
    <name type="scientific">Mycolicibacterium celeriflavum</name>
    <name type="common">Mycobacterium celeriflavum</name>
    <dbReference type="NCBI Taxonomy" id="1249101"/>
    <lineage>
        <taxon>Bacteria</taxon>
        <taxon>Bacillati</taxon>
        <taxon>Actinomycetota</taxon>
        <taxon>Actinomycetes</taxon>
        <taxon>Mycobacteriales</taxon>
        <taxon>Mycobacteriaceae</taxon>
        <taxon>Mycolicibacterium</taxon>
    </lineage>
</organism>